<dbReference type="EC" id="3.4.13.22" evidence="9"/>
<evidence type="ECO:0000313" key="11">
    <source>
        <dbReference type="Proteomes" id="UP000000517"/>
    </source>
</evidence>
<dbReference type="Gene3D" id="3.30.1380.10">
    <property type="match status" value="1"/>
</dbReference>
<comment type="catalytic activity">
    <reaction evidence="1 9">
        <text>D-alanyl-D-alanine + H2O = 2 D-alanine</text>
        <dbReference type="Rhea" id="RHEA:20661"/>
        <dbReference type="ChEBI" id="CHEBI:15377"/>
        <dbReference type="ChEBI" id="CHEBI:57416"/>
        <dbReference type="ChEBI" id="CHEBI:57822"/>
        <dbReference type="EC" id="3.4.13.22"/>
    </reaction>
</comment>
<reference evidence="11" key="1">
    <citation type="submission" date="2010-08" db="EMBL/GenBank/DDBJ databases">
        <title>Complete sequence of Fibrobacter succinogenes subsp. succinogenes S85.</title>
        <authorList>
            <person name="Durkin A.S."/>
            <person name="Nelson K.E."/>
            <person name="Morrison M."/>
            <person name="Forsberg C.W."/>
            <person name="Wilson D.B."/>
            <person name="Russell J.B."/>
            <person name="Cann I.K.O."/>
            <person name="Mackie R.I."/>
            <person name="White B.A."/>
        </authorList>
    </citation>
    <scope>NUCLEOTIDE SEQUENCE [LARGE SCALE GENOMIC DNA]</scope>
    <source>
        <strain evidence="11">ATCC 19169 / S85</strain>
    </source>
</reference>
<dbReference type="PANTHER" id="PTHR43126:SF2">
    <property type="entry name" value="D-ALANYL-D-ALANINE DIPEPTIDASE"/>
    <property type="match status" value="1"/>
</dbReference>
<dbReference type="EMBL" id="CP002158">
    <property type="protein sequence ID" value="ADL24941.1"/>
    <property type="molecule type" value="Genomic_DNA"/>
</dbReference>
<dbReference type="PANTHER" id="PTHR43126">
    <property type="entry name" value="D-ALANYL-D-ALANINE DIPEPTIDASE"/>
    <property type="match status" value="1"/>
</dbReference>
<dbReference type="Pfam" id="PF01427">
    <property type="entry name" value="Peptidase_M15"/>
    <property type="match status" value="1"/>
</dbReference>
<evidence type="ECO:0000256" key="3">
    <source>
        <dbReference type="ARBA" id="ARBA00022723"/>
    </source>
</evidence>
<evidence type="ECO:0000256" key="7">
    <source>
        <dbReference type="ARBA" id="ARBA00023049"/>
    </source>
</evidence>
<evidence type="ECO:0000256" key="2">
    <source>
        <dbReference type="ARBA" id="ARBA00022670"/>
    </source>
</evidence>
<comment type="similarity">
    <text evidence="9">Belongs to the peptidase M15D family.</text>
</comment>
<evidence type="ECO:0000256" key="6">
    <source>
        <dbReference type="ARBA" id="ARBA00022997"/>
    </source>
</evidence>
<keyword evidence="4 9" id="KW-0378">Hydrolase</keyword>
<comment type="function">
    <text evidence="9">Catalyzes hydrolysis of the D-alanyl-D-alanine dipeptide.</text>
</comment>
<evidence type="ECO:0000256" key="4">
    <source>
        <dbReference type="ARBA" id="ARBA00022801"/>
    </source>
</evidence>
<dbReference type="SUPFAM" id="SSF55166">
    <property type="entry name" value="Hedgehog/DD-peptidase"/>
    <property type="match status" value="1"/>
</dbReference>
<dbReference type="GO" id="GO:0046872">
    <property type="term" value="F:metal ion binding"/>
    <property type="evidence" value="ECO:0007669"/>
    <property type="project" value="UniProtKB-KW"/>
</dbReference>
<dbReference type="GO" id="GO:0006508">
    <property type="term" value="P:proteolysis"/>
    <property type="evidence" value="ECO:0007669"/>
    <property type="project" value="UniProtKB-KW"/>
</dbReference>
<dbReference type="KEGG" id="fsc:FSU_0830"/>
<keyword evidence="3" id="KW-0479">Metal-binding</keyword>
<evidence type="ECO:0000256" key="8">
    <source>
        <dbReference type="ARBA" id="ARBA00023316"/>
    </source>
</evidence>
<keyword evidence="7 9" id="KW-0482">Metalloprotease</keyword>
<dbReference type="GO" id="GO:0071555">
    <property type="term" value="P:cell wall organization"/>
    <property type="evidence" value="ECO:0007669"/>
    <property type="project" value="UniProtKB-KW"/>
</dbReference>
<sequence>MVEITYMRGLRMDLRYATFNNVTGHDMYCGIQRAFIHKDGLPKLKRALSIIAKELPGYSLVIFDAARPMYAQSVLKQSVAGTPYSHFVSSGKTGGLHNYGLALDLGIADSTGNLLDMGADFDSFERCAGFVGEADALKSGRLTQQQIDNRNLLRNIMKRAGWVMLSSEWWHFNAFTRAYTKEHYPLFPI</sequence>
<evidence type="ECO:0000313" key="10">
    <source>
        <dbReference type="EMBL" id="ADL24941.1"/>
    </source>
</evidence>
<evidence type="ECO:0000256" key="9">
    <source>
        <dbReference type="PIRNR" id="PIRNR026671"/>
    </source>
</evidence>
<dbReference type="eggNOG" id="COG2173">
    <property type="taxonomic scope" value="Bacteria"/>
</dbReference>
<dbReference type="PIRSF" id="PIRSF026671">
    <property type="entry name" value="AA_dipeptidase"/>
    <property type="match status" value="1"/>
</dbReference>
<dbReference type="AlphaFoldDB" id="D9S860"/>
<gene>
    <name evidence="10" type="primary">ddpX</name>
    <name evidence="10" type="ordered locus">FSU_0830</name>
</gene>
<dbReference type="HOGENOM" id="CLU_060744_0_1_0"/>
<dbReference type="GO" id="GO:0160237">
    <property type="term" value="F:D-Ala-D-Ala dipeptidase activity"/>
    <property type="evidence" value="ECO:0007669"/>
    <property type="project" value="UniProtKB-EC"/>
</dbReference>
<keyword evidence="8 9" id="KW-0961">Cell wall biogenesis/degradation</keyword>
<protein>
    <recommendedName>
        <fullName evidence="9">D-alanyl-D-alanine dipeptidase</fullName>
        <shortName evidence="9">D-Ala-D-Ala dipeptidase</shortName>
        <ecNumber evidence="9">3.4.13.22</ecNumber>
    </recommendedName>
</protein>
<dbReference type="Proteomes" id="UP000000517">
    <property type="component" value="Chromosome"/>
</dbReference>
<accession>D9S860</accession>
<evidence type="ECO:0000256" key="1">
    <source>
        <dbReference type="ARBA" id="ARBA00001362"/>
    </source>
</evidence>
<name>D9S860_FIBSS</name>
<dbReference type="GO" id="GO:0008237">
    <property type="term" value="F:metallopeptidase activity"/>
    <property type="evidence" value="ECO:0007669"/>
    <property type="project" value="UniProtKB-KW"/>
</dbReference>
<dbReference type="InterPro" id="IPR000755">
    <property type="entry name" value="A_A_dipeptidase"/>
</dbReference>
<keyword evidence="5" id="KW-0862">Zinc</keyword>
<organism evidence="10 11">
    <name type="scientific">Fibrobacter succinogenes (strain ATCC 19169 / S85)</name>
    <dbReference type="NCBI Taxonomy" id="59374"/>
    <lineage>
        <taxon>Bacteria</taxon>
        <taxon>Pseudomonadati</taxon>
        <taxon>Fibrobacterota</taxon>
        <taxon>Fibrobacteria</taxon>
        <taxon>Fibrobacterales</taxon>
        <taxon>Fibrobacteraceae</taxon>
        <taxon>Fibrobacter</taxon>
    </lineage>
</organism>
<evidence type="ECO:0000256" key="5">
    <source>
        <dbReference type="ARBA" id="ARBA00022833"/>
    </source>
</evidence>
<keyword evidence="6 9" id="KW-0224">Dipeptidase</keyword>
<keyword evidence="2 9" id="KW-0645">Protease</keyword>
<dbReference type="InterPro" id="IPR009045">
    <property type="entry name" value="Zn_M74/Hedgehog-like"/>
</dbReference>
<proteinExistence type="inferred from homology"/>